<dbReference type="SUPFAM" id="SSF101821">
    <property type="entry name" value="Aminopeptidase/glucanase lid domain"/>
    <property type="match status" value="1"/>
</dbReference>
<keyword evidence="5" id="KW-0479">Metal-binding</keyword>
<dbReference type="InterPro" id="IPR023358">
    <property type="entry name" value="Peptidase_M18_dom2"/>
</dbReference>
<organism evidence="9 10">
    <name type="scientific">Candidatus Methanoplasma termitum</name>
    <dbReference type="NCBI Taxonomy" id="1577791"/>
    <lineage>
        <taxon>Archaea</taxon>
        <taxon>Methanobacteriati</taxon>
        <taxon>Thermoplasmatota</taxon>
        <taxon>Thermoplasmata</taxon>
        <taxon>Methanomassiliicoccales</taxon>
        <taxon>Methanomassiliicoccaceae</taxon>
        <taxon>Candidatus Methanoplasma</taxon>
    </lineage>
</organism>
<comment type="cofactor">
    <cofactor evidence="1">
        <name>Zn(2+)</name>
        <dbReference type="ChEBI" id="CHEBI:29105"/>
    </cofactor>
</comment>
<dbReference type="GO" id="GO:0008270">
    <property type="term" value="F:zinc ion binding"/>
    <property type="evidence" value="ECO:0007669"/>
    <property type="project" value="InterPro"/>
</dbReference>
<evidence type="ECO:0000256" key="8">
    <source>
        <dbReference type="ARBA" id="ARBA00023049"/>
    </source>
</evidence>
<evidence type="ECO:0000313" key="10">
    <source>
        <dbReference type="Proteomes" id="UP000030787"/>
    </source>
</evidence>
<keyword evidence="7" id="KW-0862">Zinc</keyword>
<keyword evidence="8" id="KW-0482">Metalloprotease</keyword>
<evidence type="ECO:0000256" key="5">
    <source>
        <dbReference type="ARBA" id="ARBA00022723"/>
    </source>
</evidence>
<dbReference type="KEGG" id="mear:Mpt1_c04140"/>
<dbReference type="GeneID" id="24818084"/>
<dbReference type="HOGENOM" id="CLU_590123_0_0_2"/>
<dbReference type="EMBL" id="CP010070">
    <property type="protein sequence ID" value="AIZ56308.1"/>
    <property type="molecule type" value="Genomic_DNA"/>
</dbReference>
<dbReference type="Gene3D" id="3.40.630.10">
    <property type="entry name" value="Zn peptidases"/>
    <property type="match status" value="1"/>
</dbReference>
<keyword evidence="3" id="KW-0031">Aminopeptidase</keyword>
<dbReference type="RefSeq" id="WP_048111634.1">
    <property type="nucleotide sequence ID" value="NZ_CP010070.1"/>
</dbReference>
<name>A0A0A7LBB9_9ARCH</name>
<dbReference type="InterPro" id="IPR001948">
    <property type="entry name" value="Peptidase_M18"/>
</dbReference>
<evidence type="ECO:0000256" key="3">
    <source>
        <dbReference type="ARBA" id="ARBA00022438"/>
    </source>
</evidence>
<dbReference type="OrthoDB" id="52882at2157"/>
<dbReference type="AlphaFoldDB" id="A0A0A7LBB9"/>
<sequence>MADKKSEGQKLAERLLMKPKNLGETDGSLLDKAIEFCEDYKKFLCQKTEREVVDYTIPILKKKGYKEFQMGKKYTPGNKFYMNNRDKSLIMVTVGKRPISEGLRIGVSHIDSPRLDFKPNPLFEDTDMAYFKTHYYGGIKKYQWAAIPLSLHGVVTLTNGKTVKIKIGEDEGDPSFCVTDLLPHLAQNQMKKPAPEIIEGEQLNILVGCWPFGDEKVVGKVKLNIMNLLNEKYGIVEKDFLSAELCAVPAFKPQDVGLDRSMVGAYGQDDSSCAFANFMAEIDCKEPEFTTITVFADKEETGSDGPSGMRSFFFRDFIEDFVSAYGLQVRHVLKKSFCLSCDVNAAIDPAFGDVFEKTNCSFLNRGPVVSKYTGSRGKYSTNDASAETMGFLRKILDENGIPWQVGELGKVDIGGGGTIAADISVHNLDTVDIGVPVLSMHSPFEIASKTDVYLLYKAILAFYNSKLEKK</sequence>
<dbReference type="PANTHER" id="PTHR28570:SF2">
    <property type="entry name" value="M18 FAMILY AMINOPEPTIDASE 1-RELATED"/>
    <property type="match status" value="1"/>
</dbReference>
<proteinExistence type="inferred from homology"/>
<dbReference type="GO" id="GO:0008237">
    <property type="term" value="F:metallopeptidase activity"/>
    <property type="evidence" value="ECO:0007669"/>
    <property type="project" value="UniProtKB-KW"/>
</dbReference>
<dbReference type="NCBIfam" id="NF002600">
    <property type="entry name" value="PRK02256.1"/>
    <property type="match status" value="1"/>
</dbReference>
<evidence type="ECO:0000256" key="7">
    <source>
        <dbReference type="ARBA" id="ARBA00022833"/>
    </source>
</evidence>
<dbReference type="STRING" id="1577791.Mpt1_c04140"/>
<dbReference type="PRINTS" id="PR00932">
    <property type="entry name" value="AMINO1PTASE"/>
</dbReference>
<dbReference type="PANTHER" id="PTHR28570">
    <property type="entry name" value="ASPARTYL AMINOPEPTIDASE"/>
    <property type="match status" value="1"/>
</dbReference>
<evidence type="ECO:0000256" key="6">
    <source>
        <dbReference type="ARBA" id="ARBA00022801"/>
    </source>
</evidence>
<dbReference type="GO" id="GO:0005737">
    <property type="term" value="C:cytoplasm"/>
    <property type="evidence" value="ECO:0007669"/>
    <property type="project" value="UniProtKB-ARBA"/>
</dbReference>
<keyword evidence="10" id="KW-1185">Reference proteome</keyword>
<dbReference type="GO" id="GO:0006508">
    <property type="term" value="P:proteolysis"/>
    <property type="evidence" value="ECO:0007669"/>
    <property type="project" value="UniProtKB-KW"/>
</dbReference>
<evidence type="ECO:0000256" key="1">
    <source>
        <dbReference type="ARBA" id="ARBA00001947"/>
    </source>
</evidence>
<dbReference type="Gene3D" id="2.30.250.10">
    <property type="entry name" value="Aminopeptidase i, Domain 2"/>
    <property type="match status" value="1"/>
</dbReference>
<dbReference type="SUPFAM" id="SSF53187">
    <property type="entry name" value="Zn-dependent exopeptidases"/>
    <property type="match status" value="1"/>
</dbReference>
<dbReference type="Proteomes" id="UP000030787">
    <property type="component" value="Chromosome"/>
</dbReference>
<reference evidence="9 10" key="1">
    <citation type="journal article" date="2014" name="Appl. Environ. Microbiol.">
        <title>Comparative Genome Analysis of 'Candidatus Methanoplasma termitum' Indicates a New Mode of Energy Metabolism in the Seventh Order of Methanogens.</title>
        <authorList>
            <person name="Lang K."/>
            <person name="Schuldes J."/>
            <person name="Klingl A."/>
            <person name="Poehlein A."/>
            <person name="Daniel R."/>
            <person name="Brune A."/>
        </authorList>
    </citation>
    <scope>NUCLEOTIDE SEQUENCE [LARGE SCALE GENOMIC DNA]</scope>
    <source>
        <strain evidence="10">Mpt1</strain>
    </source>
</reference>
<keyword evidence="4" id="KW-0645">Protease</keyword>
<protein>
    <submittedName>
        <fullName evidence="9">ApeA protein</fullName>
    </submittedName>
</protein>
<dbReference type="GO" id="GO:0004177">
    <property type="term" value="F:aminopeptidase activity"/>
    <property type="evidence" value="ECO:0007669"/>
    <property type="project" value="UniProtKB-KW"/>
</dbReference>
<evidence type="ECO:0000256" key="2">
    <source>
        <dbReference type="ARBA" id="ARBA00008290"/>
    </source>
</evidence>
<gene>
    <name evidence="9" type="primary">apeA</name>
    <name evidence="9" type="ORF">Mpt1_c04140</name>
</gene>
<evidence type="ECO:0000313" key="9">
    <source>
        <dbReference type="EMBL" id="AIZ56308.1"/>
    </source>
</evidence>
<evidence type="ECO:0000256" key="4">
    <source>
        <dbReference type="ARBA" id="ARBA00022670"/>
    </source>
</evidence>
<keyword evidence="6" id="KW-0378">Hydrolase</keyword>
<comment type="similarity">
    <text evidence="2">Belongs to the peptidase M18 family.</text>
</comment>
<dbReference type="Pfam" id="PF02127">
    <property type="entry name" value="Peptidase_M18"/>
    <property type="match status" value="1"/>
</dbReference>
<accession>A0A0A7LBB9</accession>